<dbReference type="PANTHER" id="PTHR33985:SF15">
    <property type="entry name" value="FASCICLIN-LIKE ARABINOGALACTAN PROTEIN 19"/>
    <property type="match status" value="1"/>
</dbReference>
<dbReference type="InterPro" id="IPR052806">
    <property type="entry name" value="Fasciclin-like_AGP"/>
</dbReference>
<accession>A0AAV5I6K7</accession>
<feature type="compositionally biased region" description="Polar residues" evidence="3">
    <location>
        <begin position="244"/>
        <end position="275"/>
    </location>
</feature>
<feature type="region of interest" description="Disordered" evidence="3">
    <location>
        <begin position="203"/>
        <end position="346"/>
    </location>
</feature>
<dbReference type="Gene3D" id="2.30.180.10">
    <property type="entry name" value="FAS1 domain"/>
    <property type="match status" value="1"/>
</dbReference>
<comment type="similarity">
    <text evidence="1">Belongs to the fasciclin-like AGP family.</text>
</comment>
<dbReference type="AlphaFoldDB" id="A0AAV5I6K7"/>
<sequence length="366" mass="39365">MEIFSLRSPFLIVLLIITTVTTAAAEVNLQELDAAFFSLRIRGYTLFPNAIATSDVLLRLLSAGASTSANCSFTLFSPTDSHLFSLDFSSSASLYTRTLLLHVSPCRLSASDLCSLSRPQIDSLLPNHGLKIGTLLASKNGCIPGSLTVNGVHVSKPDIFLGSDIVVHGLDGLLAVVGSRFRVNDDSSGELVQVSPSSWCGMCASSTKSPETSPTAGSRRPKPTPDTTRHHYLRSGSGELEPVSPSTWSEMCASPTKSLESSTPAESRRPNSTPDTIDHHYQKIGAGEPDAISPSSSCEMCASPVKSPESSPPEGSRRPKSTTPPDTTDDYYQGSNRKKLHDDDYGNYGNTHLHDSFFKYNPHFPL</sequence>
<keyword evidence="7" id="KW-1185">Reference proteome</keyword>
<feature type="domain" description="FAS1" evidence="5">
    <location>
        <begin position="74"/>
        <end position="177"/>
    </location>
</feature>
<protein>
    <recommendedName>
        <fullName evidence="5">FAS1 domain-containing protein</fullName>
    </recommendedName>
</protein>
<feature type="chain" id="PRO_5043921414" description="FAS1 domain-containing protein" evidence="4">
    <location>
        <begin position="26"/>
        <end position="366"/>
    </location>
</feature>
<dbReference type="EMBL" id="BPVZ01000008">
    <property type="protein sequence ID" value="GKU95156.1"/>
    <property type="molecule type" value="Genomic_DNA"/>
</dbReference>
<feature type="compositionally biased region" description="Low complexity" evidence="3">
    <location>
        <begin position="303"/>
        <end position="314"/>
    </location>
</feature>
<feature type="signal peptide" evidence="4">
    <location>
        <begin position="1"/>
        <end position="25"/>
    </location>
</feature>
<evidence type="ECO:0000313" key="7">
    <source>
        <dbReference type="Proteomes" id="UP001054252"/>
    </source>
</evidence>
<evidence type="ECO:0000259" key="5">
    <source>
        <dbReference type="SMART" id="SM00554"/>
    </source>
</evidence>
<dbReference type="PANTHER" id="PTHR33985">
    <property type="entry name" value="OS02G0491300 PROTEIN-RELATED"/>
    <property type="match status" value="1"/>
</dbReference>
<dbReference type="SUPFAM" id="SSF82153">
    <property type="entry name" value="FAS1 domain"/>
    <property type="match status" value="1"/>
</dbReference>
<gene>
    <name evidence="6" type="ORF">SLEP1_g8552</name>
</gene>
<name>A0AAV5I6K7_9ROSI</name>
<feature type="compositionally biased region" description="Polar residues" evidence="3">
    <location>
        <begin position="203"/>
        <end position="216"/>
    </location>
</feature>
<evidence type="ECO:0000256" key="3">
    <source>
        <dbReference type="SAM" id="MobiDB-lite"/>
    </source>
</evidence>
<organism evidence="6 7">
    <name type="scientific">Rubroshorea leprosula</name>
    <dbReference type="NCBI Taxonomy" id="152421"/>
    <lineage>
        <taxon>Eukaryota</taxon>
        <taxon>Viridiplantae</taxon>
        <taxon>Streptophyta</taxon>
        <taxon>Embryophyta</taxon>
        <taxon>Tracheophyta</taxon>
        <taxon>Spermatophyta</taxon>
        <taxon>Magnoliopsida</taxon>
        <taxon>eudicotyledons</taxon>
        <taxon>Gunneridae</taxon>
        <taxon>Pentapetalae</taxon>
        <taxon>rosids</taxon>
        <taxon>malvids</taxon>
        <taxon>Malvales</taxon>
        <taxon>Dipterocarpaceae</taxon>
        <taxon>Rubroshorea</taxon>
    </lineage>
</organism>
<keyword evidence="2" id="KW-0325">Glycoprotein</keyword>
<evidence type="ECO:0000256" key="4">
    <source>
        <dbReference type="SAM" id="SignalP"/>
    </source>
</evidence>
<comment type="caution">
    <text evidence="6">The sequence shown here is derived from an EMBL/GenBank/DDBJ whole genome shotgun (WGS) entry which is preliminary data.</text>
</comment>
<dbReference type="InterPro" id="IPR000782">
    <property type="entry name" value="FAS1_domain"/>
</dbReference>
<dbReference type="InterPro" id="IPR036378">
    <property type="entry name" value="FAS1_dom_sf"/>
</dbReference>
<dbReference type="Pfam" id="PF02469">
    <property type="entry name" value="Fasciclin"/>
    <property type="match status" value="1"/>
</dbReference>
<dbReference type="SMART" id="SM00554">
    <property type="entry name" value="FAS1"/>
    <property type="match status" value="1"/>
</dbReference>
<proteinExistence type="inferred from homology"/>
<evidence type="ECO:0000313" key="6">
    <source>
        <dbReference type="EMBL" id="GKU95156.1"/>
    </source>
</evidence>
<reference evidence="6 7" key="1">
    <citation type="journal article" date="2021" name="Commun. Biol.">
        <title>The genome of Shorea leprosula (Dipterocarpaceae) highlights the ecological relevance of drought in aseasonal tropical rainforests.</title>
        <authorList>
            <person name="Ng K.K.S."/>
            <person name="Kobayashi M.J."/>
            <person name="Fawcett J.A."/>
            <person name="Hatakeyama M."/>
            <person name="Paape T."/>
            <person name="Ng C.H."/>
            <person name="Ang C.C."/>
            <person name="Tnah L.H."/>
            <person name="Lee C.T."/>
            <person name="Nishiyama T."/>
            <person name="Sese J."/>
            <person name="O'Brien M.J."/>
            <person name="Copetti D."/>
            <person name="Mohd Noor M.I."/>
            <person name="Ong R.C."/>
            <person name="Putra M."/>
            <person name="Sireger I.Z."/>
            <person name="Indrioko S."/>
            <person name="Kosugi Y."/>
            <person name="Izuno A."/>
            <person name="Isagi Y."/>
            <person name="Lee S.L."/>
            <person name="Shimizu K.K."/>
        </authorList>
    </citation>
    <scope>NUCLEOTIDE SEQUENCE [LARGE SCALE GENOMIC DNA]</scope>
    <source>
        <strain evidence="6">214</strain>
    </source>
</reference>
<keyword evidence="2" id="KW-0654">Proteoglycan</keyword>
<dbReference type="Proteomes" id="UP001054252">
    <property type="component" value="Unassembled WGS sequence"/>
</dbReference>
<evidence type="ECO:0000256" key="2">
    <source>
        <dbReference type="ARBA" id="ARBA00022974"/>
    </source>
</evidence>
<evidence type="ECO:0000256" key="1">
    <source>
        <dbReference type="ARBA" id="ARBA00007843"/>
    </source>
</evidence>
<keyword evidence="4" id="KW-0732">Signal</keyword>